<organism evidence="3 4">
    <name type="scientific">Gordonia alkaliphila</name>
    <dbReference type="NCBI Taxonomy" id="1053547"/>
    <lineage>
        <taxon>Bacteria</taxon>
        <taxon>Bacillati</taxon>
        <taxon>Actinomycetota</taxon>
        <taxon>Actinomycetes</taxon>
        <taxon>Mycobacteriales</taxon>
        <taxon>Gordoniaceae</taxon>
        <taxon>Gordonia</taxon>
    </lineage>
</organism>
<name>A0ABP8ZGH6_9ACTN</name>
<comment type="caution">
    <text evidence="3">The sequence shown here is derived from an EMBL/GenBank/DDBJ whole genome shotgun (WGS) entry which is preliminary data.</text>
</comment>
<feature type="domain" description="Histone acetyltransferase Rv0428c-like C-terminal" evidence="2">
    <location>
        <begin position="78"/>
        <end position="175"/>
    </location>
</feature>
<feature type="region of interest" description="Disordered" evidence="1">
    <location>
        <begin position="12"/>
        <end position="31"/>
    </location>
</feature>
<gene>
    <name evidence="3" type="ORF">GCM10023217_29540</name>
</gene>
<dbReference type="Pfam" id="PF24553">
    <property type="entry name" value="Rv0428c_C"/>
    <property type="match status" value="1"/>
</dbReference>
<sequence>MVVRYRLGAGGPADWRATPNPAPTPARSHAPTLSDLTGLLIDASAERLILERDGVAETVPTAAIVSIRQLSTRTVRNSAIRTVERTLTETVPAAARVEFDGWLLSADPTSEALRANAAVPAGFGAHAAAAPQLRAWYAERGAPTRIVVPDRLLRLADLTDRAGDEYEVLIDPTDAPVQVPVADRAERLRLRAAGHWLHHTFTLIEL</sequence>
<keyword evidence="4" id="KW-1185">Reference proteome</keyword>
<dbReference type="EMBL" id="BAABIE010000015">
    <property type="protein sequence ID" value="GAA4755828.1"/>
    <property type="molecule type" value="Genomic_DNA"/>
</dbReference>
<evidence type="ECO:0000313" key="3">
    <source>
        <dbReference type="EMBL" id="GAA4755828.1"/>
    </source>
</evidence>
<dbReference type="InterPro" id="IPR056935">
    <property type="entry name" value="Rv0428c-like_C"/>
</dbReference>
<reference evidence="4" key="1">
    <citation type="journal article" date="2019" name="Int. J. Syst. Evol. Microbiol.">
        <title>The Global Catalogue of Microorganisms (GCM) 10K type strain sequencing project: providing services to taxonomists for standard genome sequencing and annotation.</title>
        <authorList>
            <consortium name="The Broad Institute Genomics Platform"/>
            <consortium name="The Broad Institute Genome Sequencing Center for Infectious Disease"/>
            <person name="Wu L."/>
            <person name="Ma J."/>
        </authorList>
    </citation>
    <scope>NUCLEOTIDE SEQUENCE [LARGE SCALE GENOMIC DNA]</scope>
    <source>
        <strain evidence="4">JCM 18077</strain>
    </source>
</reference>
<evidence type="ECO:0000313" key="4">
    <source>
        <dbReference type="Proteomes" id="UP001500822"/>
    </source>
</evidence>
<proteinExistence type="predicted"/>
<dbReference type="Proteomes" id="UP001500822">
    <property type="component" value="Unassembled WGS sequence"/>
</dbReference>
<protein>
    <recommendedName>
        <fullName evidence="2">Histone acetyltransferase Rv0428c-like C-terminal domain-containing protein</fullName>
    </recommendedName>
</protein>
<evidence type="ECO:0000256" key="1">
    <source>
        <dbReference type="SAM" id="MobiDB-lite"/>
    </source>
</evidence>
<accession>A0ABP8ZGH6</accession>
<evidence type="ECO:0000259" key="2">
    <source>
        <dbReference type="Pfam" id="PF24553"/>
    </source>
</evidence>